<sequence length="62" mass="6890">MPAPVAWHSQPADYRFARAREQTFAGNGRMCVARMRRRTQACVRATAPVGSLREPSASTINE</sequence>
<gene>
    <name evidence="1" type="ORF">WS72_21090</name>
</gene>
<protein>
    <submittedName>
        <fullName evidence="1">Uncharacterized protein</fullName>
    </submittedName>
</protein>
<keyword evidence="2" id="KW-1185">Reference proteome</keyword>
<comment type="caution">
    <text evidence="1">The sequence shown here is derived from an EMBL/GenBank/DDBJ whole genome shotgun (WGS) entry which is preliminary data.</text>
</comment>
<organism evidence="1 2">
    <name type="scientific">Burkholderia savannae</name>
    <dbReference type="NCBI Taxonomy" id="1637837"/>
    <lineage>
        <taxon>Bacteria</taxon>
        <taxon>Pseudomonadati</taxon>
        <taxon>Pseudomonadota</taxon>
        <taxon>Betaproteobacteria</taxon>
        <taxon>Burkholderiales</taxon>
        <taxon>Burkholderiaceae</taxon>
        <taxon>Burkholderia</taxon>
        <taxon>pseudomallei group</taxon>
    </lineage>
</organism>
<evidence type="ECO:0000313" key="2">
    <source>
        <dbReference type="Proteomes" id="UP000070255"/>
    </source>
</evidence>
<dbReference type="EMBL" id="LNJQ01000004">
    <property type="protein sequence ID" value="KWZ37477.1"/>
    <property type="molecule type" value="Genomic_DNA"/>
</dbReference>
<evidence type="ECO:0000313" key="1">
    <source>
        <dbReference type="EMBL" id="KWZ37477.1"/>
    </source>
</evidence>
<dbReference type="Proteomes" id="UP000070255">
    <property type="component" value="Unassembled WGS sequence"/>
</dbReference>
<proteinExistence type="predicted"/>
<reference evidence="1 2" key="1">
    <citation type="submission" date="2015-11" db="EMBL/GenBank/DDBJ databases">
        <authorList>
            <person name="Sahl J."/>
            <person name="Wagner D."/>
            <person name="Keim P."/>
        </authorList>
    </citation>
    <scope>NUCLEOTIDE SEQUENCE [LARGE SCALE GENOMIC DNA]</scope>
    <source>
        <strain evidence="1 2">BDU18</strain>
    </source>
</reference>
<name>A0ABR5T2L1_9BURK</name>
<accession>A0ABR5T2L1</accession>